<evidence type="ECO:0000256" key="5">
    <source>
        <dbReference type="RuleBase" id="RU000411"/>
    </source>
</evidence>
<dbReference type="InterPro" id="IPR000215">
    <property type="entry name" value="Serpin_fam"/>
</dbReference>
<feature type="domain" description="Serpin" evidence="7">
    <location>
        <begin position="34"/>
        <end position="395"/>
    </location>
</feature>
<evidence type="ECO:0000256" key="4">
    <source>
        <dbReference type="ARBA" id="ARBA00022900"/>
    </source>
</evidence>
<reference evidence="8" key="2">
    <citation type="submission" date="2020-12" db="EMBL/GenBank/DDBJ databases">
        <authorList>
            <person name="Kanost M."/>
        </authorList>
    </citation>
    <scope>NUCLEOTIDE SEQUENCE</scope>
</reference>
<reference evidence="8" key="1">
    <citation type="journal article" date="2016" name="Insect Biochem. Mol. Biol.">
        <title>Multifaceted biological insights from a draft genome sequence of the tobacco hornworm moth, Manduca sexta.</title>
        <authorList>
            <person name="Kanost M.R."/>
            <person name="Arrese E.L."/>
            <person name="Cao X."/>
            <person name="Chen Y.R."/>
            <person name="Chellapilla S."/>
            <person name="Goldsmith M.R."/>
            <person name="Grosse-Wilde E."/>
            <person name="Heckel D.G."/>
            <person name="Herndon N."/>
            <person name="Jiang H."/>
            <person name="Papanicolaou A."/>
            <person name="Qu J."/>
            <person name="Soulages J.L."/>
            <person name="Vogel H."/>
            <person name="Walters J."/>
            <person name="Waterhouse R.M."/>
            <person name="Ahn S.J."/>
            <person name="Almeida F.C."/>
            <person name="An C."/>
            <person name="Aqrawi P."/>
            <person name="Bretschneider A."/>
            <person name="Bryant W.B."/>
            <person name="Bucks S."/>
            <person name="Chao H."/>
            <person name="Chevignon G."/>
            <person name="Christen J.M."/>
            <person name="Clarke D.F."/>
            <person name="Dittmer N.T."/>
            <person name="Ferguson L.C.F."/>
            <person name="Garavelou S."/>
            <person name="Gordon K.H.J."/>
            <person name="Gunaratna R.T."/>
            <person name="Han Y."/>
            <person name="Hauser F."/>
            <person name="He Y."/>
            <person name="Heidel-Fischer H."/>
            <person name="Hirsh A."/>
            <person name="Hu Y."/>
            <person name="Jiang H."/>
            <person name="Kalra D."/>
            <person name="Klinner C."/>
            <person name="Konig C."/>
            <person name="Kovar C."/>
            <person name="Kroll A.R."/>
            <person name="Kuwar S.S."/>
            <person name="Lee S.L."/>
            <person name="Lehman R."/>
            <person name="Li K."/>
            <person name="Li Z."/>
            <person name="Liang H."/>
            <person name="Lovelace S."/>
            <person name="Lu Z."/>
            <person name="Mansfield J.H."/>
            <person name="McCulloch K.J."/>
            <person name="Mathew T."/>
            <person name="Morton B."/>
            <person name="Muzny D.M."/>
            <person name="Neunemann D."/>
            <person name="Ongeri F."/>
            <person name="Pauchet Y."/>
            <person name="Pu L.L."/>
            <person name="Pyrousis I."/>
            <person name="Rao X.J."/>
            <person name="Redding A."/>
            <person name="Roesel C."/>
            <person name="Sanchez-Gracia A."/>
            <person name="Schaack S."/>
            <person name="Shukla A."/>
            <person name="Tetreau G."/>
            <person name="Wang Y."/>
            <person name="Xiong G.H."/>
            <person name="Traut W."/>
            <person name="Walsh T.K."/>
            <person name="Worley K.C."/>
            <person name="Wu D."/>
            <person name="Wu W."/>
            <person name="Wu Y.Q."/>
            <person name="Zhang X."/>
            <person name="Zou Z."/>
            <person name="Zucker H."/>
            <person name="Briscoe A.D."/>
            <person name="Burmester T."/>
            <person name="Clem R.J."/>
            <person name="Feyereisen R."/>
            <person name="Grimmelikhuijzen C.J.P."/>
            <person name="Hamodrakas S.J."/>
            <person name="Hansson B.S."/>
            <person name="Huguet E."/>
            <person name="Jermiin L.S."/>
            <person name="Lan Q."/>
            <person name="Lehman H.K."/>
            <person name="Lorenzen M."/>
            <person name="Merzendorfer H."/>
            <person name="Michalopoulos I."/>
            <person name="Morton D.B."/>
            <person name="Muthukrishnan S."/>
            <person name="Oakeshott J.G."/>
            <person name="Palmer W."/>
            <person name="Park Y."/>
            <person name="Passarelli A.L."/>
            <person name="Rozas J."/>
            <person name="Schwartz L.M."/>
            <person name="Smith W."/>
            <person name="Southgate A."/>
            <person name="Vilcinskas A."/>
            <person name="Vogt R."/>
            <person name="Wang P."/>
            <person name="Werren J."/>
            <person name="Yu X.Q."/>
            <person name="Zhou J.J."/>
            <person name="Brown S.J."/>
            <person name="Scherer S.E."/>
            <person name="Richards S."/>
            <person name="Blissard G.W."/>
        </authorList>
    </citation>
    <scope>NUCLEOTIDE SEQUENCE</scope>
</reference>
<protein>
    <recommendedName>
        <fullName evidence="7">Serpin domain-containing protein</fullName>
    </recommendedName>
</protein>
<dbReference type="OrthoDB" id="671595at2759"/>
<feature type="signal peptide" evidence="6">
    <location>
        <begin position="1"/>
        <end position="16"/>
    </location>
</feature>
<evidence type="ECO:0000259" key="7">
    <source>
        <dbReference type="SMART" id="SM00093"/>
    </source>
</evidence>
<dbReference type="Gene3D" id="2.30.39.10">
    <property type="entry name" value="Alpha-1-antitrypsin, domain 1"/>
    <property type="match status" value="1"/>
</dbReference>
<keyword evidence="4" id="KW-0722">Serine protease inhibitor</keyword>
<dbReference type="InterPro" id="IPR023796">
    <property type="entry name" value="Serpin_dom"/>
</dbReference>
<evidence type="ECO:0000313" key="9">
    <source>
        <dbReference type="Proteomes" id="UP000791440"/>
    </source>
</evidence>
<evidence type="ECO:0000256" key="1">
    <source>
        <dbReference type="ARBA" id="ARBA00009500"/>
    </source>
</evidence>
<evidence type="ECO:0000256" key="2">
    <source>
        <dbReference type="ARBA" id="ARBA00022690"/>
    </source>
</evidence>
<comment type="caution">
    <text evidence="8">The sequence shown here is derived from an EMBL/GenBank/DDBJ whole genome shotgun (WGS) entry which is preliminary data.</text>
</comment>
<organism evidence="8 9">
    <name type="scientific">Manduca sexta</name>
    <name type="common">Tobacco hawkmoth</name>
    <name type="synonym">Tobacco hornworm</name>
    <dbReference type="NCBI Taxonomy" id="7130"/>
    <lineage>
        <taxon>Eukaryota</taxon>
        <taxon>Metazoa</taxon>
        <taxon>Ecdysozoa</taxon>
        <taxon>Arthropoda</taxon>
        <taxon>Hexapoda</taxon>
        <taxon>Insecta</taxon>
        <taxon>Pterygota</taxon>
        <taxon>Neoptera</taxon>
        <taxon>Endopterygota</taxon>
        <taxon>Lepidoptera</taxon>
        <taxon>Glossata</taxon>
        <taxon>Ditrysia</taxon>
        <taxon>Bombycoidea</taxon>
        <taxon>Sphingidae</taxon>
        <taxon>Sphinginae</taxon>
        <taxon>Sphingini</taxon>
        <taxon>Manduca</taxon>
    </lineage>
</organism>
<dbReference type="InterPro" id="IPR042185">
    <property type="entry name" value="Serpin_sf_2"/>
</dbReference>
<dbReference type="InterPro" id="IPR036186">
    <property type="entry name" value="Serpin_sf"/>
</dbReference>
<accession>A0A921ZSZ2</accession>
<keyword evidence="9" id="KW-1185">Reference proteome</keyword>
<keyword evidence="2" id="KW-0646">Protease inhibitor</keyword>
<sequence length="398" mass="44408">MKIIMCIFGLAALAMAGETDLQKILRESNDQFTAQMFSEVVKANPGQNVVLSAFSVLPPLGQLALASVGESHDELLRALALPNDNVTKDVFADLNRGVRAVKGVDLKMASKIYVAKGLELNDDFAAVSRDVFGSEVQNVDFVKNVEAAGAINKWVEDQTNNRIKNLVDPDALDETTRSVLVNAIYFKGSWKDKFVKERTMDRDFHVSKDKTIKVPTMIGKKDVRYADVPELDAKMIEMSYEGDQASMIIILPNQVDGITALEQKLKDPKALSRAEERLYNTEVEIYLPKFKIETTTDLKEVLSNMNIKKLFTPGAARLENLLKTKESLYVDAAIQKAFIEVNEEGAEAAAANAFITYVESIDNFVPTIEFDVNRPFYFNLKANDLYLFNGICVQPKLQ</sequence>
<dbReference type="GO" id="GO:0004867">
    <property type="term" value="F:serine-type endopeptidase inhibitor activity"/>
    <property type="evidence" value="ECO:0007669"/>
    <property type="project" value="UniProtKB-KW"/>
</dbReference>
<dbReference type="SMART" id="SM00093">
    <property type="entry name" value="SERPIN"/>
    <property type="match status" value="1"/>
</dbReference>
<comment type="similarity">
    <text evidence="1 5">Belongs to the serpin family.</text>
</comment>
<gene>
    <name evidence="8" type="ORF">O3G_MSEX014086</name>
</gene>
<dbReference type="GO" id="GO:0005615">
    <property type="term" value="C:extracellular space"/>
    <property type="evidence" value="ECO:0007669"/>
    <property type="project" value="InterPro"/>
</dbReference>
<dbReference type="PANTHER" id="PTHR11461">
    <property type="entry name" value="SERINE PROTEASE INHIBITOR, SERPIN"/>
    <property type="match status" value="1"/>
</dbReference>
<evidence type="ECO:0000256" key="6">
    <source>
        <dbReference type="SAM" id="SignalP"/>
    </source>
</evidence>
<dbReference type="SUPFAM" id="SSF56574">
    <property type="entry name" value="Serpins"/>
    <property type="match status" value="1"/>
</dbReference>
<dbReference type="Pfam" id="PF00079">
    <property type="entry name" value="Serpin"/>
    <property type="match status" value="1"/>
</dbReference>
<keyword evidence="3 6" id="KW-0732">Signal</keyword>
<evidence type="ECO:0000313" key="8">
    <source>
        <dbReference type="EMBL" id="KAG6463815.1"/>
    </source>
</evidence>
<feature type="chain" id="PRO_5038047890" description="Serpin domain-containing protein" evidence="6">
    <location>
        <begin position="17"/>
        <end position="398"/>
    </location>
</feature>
<dbReference type="PANTHER" id="PTHR11461:SF211">
    <property type="entry name" value="GH10112P-RELATED"/>
    <property type="match status" value="1"/>
</dbReference>
<dbReference type="EMBL" id="JH669038">
    <property type="protein sequence ID" value="KAG6463815.1"/>
    <property type="molecule type" value="Genomic_DNA"/>
</dbReference>
<dbReference type="InterPro" id="IPR042178">
    <property type="entry name" value="Serpin_sf_1"/>
</dbReference>
<dbReference type="CDD" id="cd19579">
    <property type="entry name" value="serpin1K-like"/>
    <property type="match status" value="1"/>
</dbReference>
<evidence type="ECO:0000256" key="3">
    <source>
        <dbReference type="ARBA" id="ARBA00022729"/>
    </source>
</evidence>
<proteinExistence type="inferred from homology"/>
<dbReference type="Gene3D" id="3.30.497.10">
    <property type="entry name" value="Antithrombin, subunit I, domain 2"/>
    <property type="match status" value="1"/>
</dbReference>
<dbReference type="Proteomes" id="UP000791440">
    <property type="component" value="Unassembled WGS sequence"/>
</dbReference>
<dbReference type="FunFam" id="3.30.497.10:FF:000006">
    <property type="entry name" value="Plasminogen activator inhibitor 1"/>
    <property type="match status" value="1"/>
</dbReference>
<name>A0A921ZSZ2_MANSE</name>
<dbReference type="AlphaFoldDB" id="A0A921ZSZ2"/>